<dbReference type="Proteomes" id="UP000305929">
    <property type="component" value="Unassembled WGS sequence"/>
</dbReference>
<comment type="caution">
    <text evidence="1">The sequence shown here is derived from an EMBL/GenBank/DDBJ whole genome shotgun (WGS) entry which is preliminary data.</text>
</comment>
<organism evidence="1 2">
    <name type="scientific">Streptomyces lasalocidi</name>
    <name type="common">Streptomyces lasaliensis</name>
    <dbReference type="NCBI Taxonomy" id="324833"/>
    <lineage>
        <taxon>Bacteria</taxon>
        <taxon>Bacillati</taxon>
        <taxon>Actinomycetota</taxon>
        <taxon>Actinomycetes</taxon>
        <taxon>Kitasatosporales</taxon>
        <taxon>Streptomycetaceae</taxon>
        <taxon>Streptomyces</taxon>
    </lineage>
</organism>
<dbReference type="RefSeq" id="WP_137308453.1">
    <property type="nucleotide sequence ID" value="NZ_SZNQ01000001.1"/>
</dbReference>
<dbReference type="OrthoDB" id="4217736at2"/>
<protein>
    <submittedName>
        <fullName evidence="1">Uncharacterized protein</fullName>
    </submittedName>
</protein>
<gene>
    <name evidence="1" type="ORF">E4U91_22185</name>
</gene>
<dbReference type="EMBL" id="SZNQ01000001">
    <property type="protein sequence ID" value="TKT02524.1"/>
    <property type="molecule type" value="Genomic_DNA"/>
</dbReference>
<proteinExistence type="predicted"/>
<reference evidence="1 2" key="1">
    <citation type="submission" date="2019-04" db="EMBL/GenBank/DDBJ databases">
        <title>Streptomyces lasaliensis sp. nov., an Actinomycete isolated from soil which produces the polyether antibiotic lasalocid.</title>
        <authorList>
            <person name="Erwin G."/>
            <person name="Haber C."/>
        </authorList>
    </citation>
    <scope>NUCLEOTIDE SEQUENCE [LARGE SCALE GENOMIC DNA]</scope>
    <source>
        <strain evidence="1 2">X-537</strain>
    </source>
</reference>
<evidence type="ECO:0000313" key="1">
    <source>
        <dbReference type="EMBL" id="TKT02524.1"/>
    </source>
</evidence>
<keyword evidence="2" id="KW-1185">Reference proteome</keyword>
<dbReference type="AlphaFoldDB" id="A0A4U5WK96"/>
<name>A0A4U5WK96_STRLS</name>
<sequence>MPLLTAAILLLAGCQGEDKQGGSEAPARTEGPSCAQVFSAQGKEAIKRMVDIPASSSTTFLGHPQEAAERLVAQYDAGTPDKSSAVDFCDVHKEAAGLDSAQVNFSLTQDVPERGKSASVFKEYRMAKAALVGTKVGVLYFECTSKQWAAGTGATALVRGEVRSRYETSAPDSTARQDALRVIYESSLSISELLGCKSNAGLPAAFTMPPELAK</sequence>
<accession>A0A4U5WK96</accession>
<evidence type="ECO:0000313" key="2">
    <source>
        <dbReference type="Proteomes" id="UP000305929"/>
    </source>
</evidence>